<organism evidence="1 2">
    <name type="scientific">Phytophthora lilii</name>
    <dbReference type="NCBI Taxonomy" id="2077276"/>
    <lineage>
        <taxon>Eukaryota</taxon>
        <taxon>Sar</taxon>
        <taxon>Stramenopiles</taxon>
        <taxon>Oomycota</taxon>
        <taxon>Peronosporomycetes</taxon>
        <taxon>Peronosporales</taxon>
        <taxon>Peronosporaceae</taxon>
        <taxon>Phytophthora</taxon>
    </lineage>
</organism>
<comment type="caution">
    <text evidence="1">The sequence shown here is derived from an EMBL/GenBank/DDBJ whole genome shotgun (WGS) entry which is preliminary data.</text>
</comment>
<name>A0A9W6X2W5_9STRA</name>
<dbReference type="AlphaFoldDB" id="A0A9W6X2W5"/>
<dbReference type="EMBL" id="BSXW01000690">
    <property type="protein sequence ID" value="GMF28010.1"/>
    <property type="molecule type" value="Genomic_DNA"/>
</dbReference>
<evidence type="ECO:0000313" key="1">
    <source>
        <dbReference type="EMBL" id="GMF28010.1"/>
    </source>
</evidence>
<proteinExistence type="predicted"/>
<gene>
    <name evidence="1" type="ORF">Plil01_001176000</name>
</gene>
<dbReference type="OrthoDB" id="164042at2759"/>
<evidence type="ECO:0000313" key="2">
    <source>
        <dbReference type="Proteomes" id="UP001165083"/>
    </source>
</evidence>
<accession>A0A9W6X2W5</accession>
<reference evidence="1" key="1">
    <citation type="submission" date="2023-04" db="EMBL/GenBank/DDBJ databases">
        <title>Phytophthora lilii NBRC 32176.</title>
        <authorList>
            <person name="Ichikawa N."/>
            <person name="Sato H."/>
            <person name="Tonouchi N."/>
        </authorList>
    </citation>
    <scope>NUCLEOTIDE SEQUENCE</scope>
    <source>
        <strain evidence="1">NBRC 32176</strain>
    </source>
</reference>
<protein>
    <submittedName>
        <fullName evidence="1">Unnamed protein product</fullName>
    </submittedName>
</protein>
<keyword evidence="2" id="KW-1185">Reference proteome</keyword>
<dbReference type="Proteomes" id="UP001165083">
    <property type="component" value="Unassembled WGS sequence"/>
</dbReference>
<sequence length="112" mass="12157">MRPSSATPTALPKYLQRVCPPLSLILRQLLLGPSSVASTVRGQVMKTVAPLQLSKAKHPAAARLFMSWAISEKTQTSVVLSSVRTDISTDKPWNIPEANMASFPVTAPRWSS</sequence>